<evidence type="ECO:0000313" key="3">
    <source>
        <dbReference type="Proteomes" id="UP001470230"/>
    </source>
</evidence>
<protein>
    <submittedName>
        <fullName evidence="2">Uncharacterized protein</fullName>
    </submittedName>
</protein>
<keyword evidence="3" id="KW-1185">Reference proteome</keyword>
<proteinExistence type="predicted"/>
<name>A0ABR2GQ19_9EUKA</name>
<evidence type="ECO:0000313" key="2">
    <source>
        <dbReference type="EMBL" id="KAK8836033.1"/>
    </source>
</evidence>
<evidence type="ECO:0000256" key="1">
    <source>
        <dbReference type="SAM" id="MobiDB-lite"/>
    </source>
</evidence>
<dbReference type="EMBL" id="JAPFFF010000071">
    <property type="protein sequence ID" value="KAK8836033.1"/>
    <property type="molecule type" value="Genomic_DNA"/>
</dbReference>
<accession>A0ABR2GQ19</accession>
<comment type="caution">
    <text evidence="2">The sequence shown here is derived from an EMBL/GenBank/DDBJ whole genome shotgun (WGS) entry which is preliminary data.</text>
</comment>
<organism evidence="2 3">
    <name type="scientific">Tritrichomonas musculus</name>
    <dbReference type="NCBI Taxonomy" id="1915356"/>
    <lineage>
        <taxon>Eukaryota</taxon>
        <taxon>Metamonada</taxon>
        <taxon>Parabasalia</taxon>
        <taxon>Tritrichomonadida</taxon>
        <taxon>Tritrichomonadidae</taxon>
        <taxon>Tritrichomonas</taxon>
    </lineage>
</organism>
<gene>
    <name evidence="2" type="ORF">M9Y10_040233</name>
</gene>
<feature type="region of interest" description="Disordered" evidence="1">
    <location>
        <begin position="77"/>
        <end position="121"/>
    </location>
</feature>
<sequence length="121" mass="13222">MRASDSPLANGIHGGITISSKNLARNCNLGEPPADFEAEMSDWHERCEFHQCAAAVEYAAADRSHCRLRLCAPEWPAATEETAANPSGRRPNDDTNRPCASLEKMSPMYATDRRTTASTGR</sequence>
<dbReference type="Proteomes" id="UP001470230">
    <property type="component" value="Unassembled WGS sequence"/>
</dbReference>
<reference evidence="2 3" key="1">
    <citation type="submission" date="2024-04" db="EMBL/GenBank/DDBJ databases">
        <title>Tritrichomonas musculus Genome.</title>
        <authorList>
            <person name="Alves-Ferreira E."/>
            <person name="Grigg M."/>
            <person name="Lorenzi H."/>
            <person name="Galac M."/>
        </authorList>
    </citation>
    <scope>NUCLEOTIDE SEQUENCE [LARGE SCALE GENOMIC DNA]</scope>
    <source>
        <strain evidence="2 3">EAF2021</strain>
    </source>
</reference>